<evidence type="ECO:0000313" key="8">
    <source>
        <dbReference type="Ensembl" id="ENSPMRP00000026009.1"/>
    </source>
</evidence>
<dbReference type="OMA" id="IACETGR"/>
<reference evidence="8 9" key="1">
    <citation type="journal article" date="2019" name="Proc. Natl. Acad. Sci. U.S.A.">
        <title>Regulatory changes in pterin and carotenoid genes underlie balanced color polymorphisms in the wall lizard.</title>
        <authorList>
            <person name="Andrade P."/>
            <person name="Pinho C."/>
            <person name="Perez I de Lanuza G."/>
            <person name="Afonso S."/>
            <person name="Brejcha J."/>
            <person name="Rubin C.J."/>
            <person name="Wallerman O."/>
            <person name="Pereira P."/>
            <person name="Sabatino S.J."/>
            <person name="Bellati A."/>
            <person name="Pellitteri-Rosa D."/>
            <person name="Bosakova Z."/>
            <person name="Bunikis I."/>
            <person name="Carretero M.A."/>
            <person name="Feiner N."/>
            <person name="Marsik P."/>
            <person name="Pauperio F."/>
            <person name="Salvi D."/>
            <person name="Soler L."/>
            <person name="While G.M."/>
            <person name="Uller T."/>
            <person name="Font E."/>
            <person name="Andersson L."/>
            <person name="Carneiro M."/>
        </authorList>
    </citation>
    <scope>NUCLEOTIDE SEQUENCE</scope>
</reference>
<dbReference type="PANTHER" id="PTHR14477:SF1">
    <property type="entry name" value="CUB DOMAIN-CONTAINING PROTEIN 1"/>
    <property type="match status" value="1"/>
</dbReference>
<dbReference type="InterPro" id="IPR056965">
    <property type="entry name" value="CUB_CDCP1_4th"/>
</dbReference>
<gene>
    <name evidence="8" type="primary">CDCP1</name>
</gene>
<feature type="compositionally biased region" description="Acidic residues" evidence="1">
    <location>
        <begin position="819"/>
        <end position="828"/>
    </location>
</feature>
<sequence>MAAGLWIAFLPLAQLLLLAAVTLQRSGAYEISLERLDNTSVRIKPGTQGRCALVVGGNKSYSERKITSGQWLRFDFDCERPQNYWELVIERDIDCMRGPCPFGDVLLLPSGFLPFNKTFIWDVKARRLDGLELKFSPFLRQVLPGETCPDQVLYNIGTLLNTNRVNIGNFCANGTVSRIKVQGGVIMTLKLPWNSNVHVSGFKLEGRSSIQRLCIVESTFQTEGEATLISANYPVGLPENELVAWQFVIPFNLRARISILNYTTAKCERNFQTVEYQLPGQHPQELTPKEGQSVVLAGNFNLSMQGCKQYQQNAGAHNLHFKLFVQRPENEENVTYRVDLMRERDLNLTIFSKPTQPGSLCLICINRSKKCETNVTLVSGSSYTIALLCKNTENVRVTAVQSKVCWNSKACQMRPFHLLVPPFLTGLPILLDTFTWKLQAPADTLIEIRSPASKLKQHIPNQNQVCSGGYSYSINGSAPEKALRLGVFCPGGAIEKIQMKDNITVMLKTYGRRWISETLKPNLTLFFMPVIQEECVFSVTPDPKTEVYLQTPNWLEGLPPFTSVYWNITVPAKQVAQLSFPKDRMGVTCVQSRANIYIQEQRPNAEETVRREDQKLPKTLDLKHHFWVNITNCKPATNQQLSMQFRVKFVQKKAGLAVIIGVVIGGLALLSAIGLAIFCTKRKKKKQENQTPPIGVYNGNVNTQLPGKQGIFKKRKKNESHIYAVIDDTMVYGHLLDDSMKPENAEIGVYQPFTGPVSTAPSPPPIRKISKVPSMEESSFTILTDSEIYTFAQRKPEELQANGDVTSSGNGDVGKSLLEENEQENSEL</sequence>
<protein>
    <submittedName>
        <fullName evidence="8">CUB domain containing protein 1</fullName>
    </submittedName>
</protein>
<dbReference type="PANTHER" id="PTHR14477">
    <property type="entry name" value="CUB DOMAIN-CONTAINING PROTEIN 1"/>
    <property type="match status" value="1"/>
</dbReference>
<feature type="domain" description="CDCP1 third and sixth CUB" evidence="4">
    <location>
        <begin position="213"/>
        <end position="314"/>
    </location>
</feature>
<keyword evidence="2" id="KW-1133">Transmembrane helix</keyword>
<proteinExistence type="predicted"/>
<feature type="domain" description="CDCP1 fourth CUB" evidence="7">
    <location>
        <begin position="336"/>
        <end position="420"/>
    </location>
</feature>
<dbReference type="KEGG" id="pmua:114607445"/>
<dbReference type="GeneID" id="114607445"/>
<evidence type="ECO:0000259" key="6">
    <source>
        <dbReference type="Pfam" id="PF23668"/>
    </source>
</evidence>
<dbReference type="InterPro" id="IPR038811">
    <property type="entry name" value="CDCP1"/>
</dbReference>
<dbReference type="Pfam" id="PF23668">
    <property type="entry name" value="CUB_CDCP1_2"/>
    <property type="match status" value="2"/>
</dbReference>
<feature type="domain" description="CDCP1 second and fifth CUB" evidence="6">
    <location>
        <begin position="426"/>
        <end position="516"/>
    </location>
</feature>
<dbReference type="Pfam" id="PF25142">
    <property type="entry name" value="CUB_CDCP1_4th"/>
    <property type="match status" value="1"/>
</dbReference>
<feature type="chain" id="PRO_5044625074" evidence="3">
    <location>
        <begin position="29"/>
        <end position="828"/>
    </location>
</feature>
<keyword evidence="3" id="KW-0732">Signal</keyword>
<feature type="region of interest" description="Disordered" evidence="1">
    <location>
        <begin position="794"/>
        <end position="828"/>
    </location>
</feature>
<feature type="transmembrane region" description="Helical" evidence="2">
    <location>
        <begin position="654"/>
        <end position="678"/>
    </location>
</feature>
<dbReference type="InterPro" id="IPR056268">
    <property type="entry name" value="CUB_CDCP1_1st"/>
</dbReference>
<evidence type="ECO:0000256" key="1">
    <source>
        <dbReference type="SAM" id="MobiDB-lite"/>
    </source>
</evidence>
<reference evidence="8" key="2">
    <citation type="submission" date="2025-05" db="UniProtKB">
        <authorList>
            <consortium name="Ensembl"/>
        </authorList>
    </citation>
    <scope>IDENTIFICATION</scope>
</reference>
<dbReference type="Pfam" id="PF23665">
    <property type="entry name" value="CDCP1_CUB_6"/>
    <property type="match status" value="2"/>
</dbReference>
<evidence type="ECO:0000313" key="9">
    <source>
        <dbReference type="Proteomes" id="UP000472272"/>
    </source>
</evidence>
<dbReference type="RefSeq" id="XP_028606466.1">
    <property type="nucleotide sequence ID" value="XM_028750633.1"/>
</dbReference>
<dbReference type="GeneTree" id="ENSGT00390000010209"/>
<feature type="domain" description="CDCP1 third and sixth CUB" evidence="4">
    <location>
        <begin position="532"/>
        <end position="644"/>
    </location>
</feature>
<evidence type="ECO:0000256" key="3">
    <source>
        <dbReference type="SAM" id="SignalP"/>
    </source>
</evidence>
<feature type="signal peptide" evidence="3">
    <location>
        <begin position="1"/>
        <end position="28"/>
    </location>
</feature>
<organism evidence="8 9">
    <name type="scientific">Podarcis muralis</name>
    <name type="common">Wall lizard</name>
    <name type="synonym">Lacerta muralis</name>
    <dbReference type="NCBI Taxonomy" id="64176"/>
    <lineage>
        <taxon>Eukaryota</taxon>
        <taxon>Metazoa</taxon>
        <taxon>Chordata</taxon>
        <taxon>Craniata</taxon>
        <taxon>Vertebrata</taxon>
        <taxon>Euteleostomi</taxon>
        <taxon>Lepidosauria</taxon>
        <taxon>Squamata</taxon>
        <taxon>Bifurcata</taxon>
        <taxon>Unidentata</taxon>
        <taxon>Episquamata</taxon>
        <taxon>Laterata</taxon>
        <taxon>Lacertibaenia</taxon>
        <taxon>Lacertidae</taxon>
        <taxon>Podarcis</taxon>
    </lineage>
</organism>
<dbReference type="Ensembl" id="ENSPMRT00000027601.1">
    <property type="protein sequence ID" value="ENSPMRP00000026009.1"/>
    <property type="gene ID" value="ENSPMRG00000016832.1"/>
</dbReference>
<dbReference type="Ensembl" id="ENSPMRT00000027597.1">
    <property type="protein sequence ID" value="ENSPMRP00000026005.1"/>
    <property type="gene ID" value="ENSPMRG00000016832.1"/>
</dbReference>
<name>A0A670JR80_PODMU</name>
<evidence type="ECO:0000259" key="5">
    <source>
        <dbReference type="Pfam" id="PF23667"/>
    </source>
</evidence>
<dbReference type="Pfam" id="PF23667">
    <property type="entry name" value="CUB_CDCP1_1"/>
    <property type="match status" value="1"/>
</dbReference>
<dbReference type="AlphaFoldDB" id="A0A670JR80"/>
<dbReference type="Proteomes" id="UP000472272">
    <property type="component" value="Chromosome 12"/>
</dbReference>
<accession>A0A670JR80</accession>
<dbReference type="CTD" id="64866"/>
<evidence type="ECO:0000259" key="4">
    <source>
        <dbReference type="Pfam" id="PF23665"/>
    </source>
</evidence>
<evidence type="ECO:0000259" key="7">
    <source>
        <dbReference type="Pfam" id="PF25142"/>
    </source>
</evidence>
<evidence type="ECO:0000256" key="2">
    <source>
        <dbReference type="SAM" id="Phobius"/>
    </source>
</evidence>
<keyword evidence="2" id="KW-0472">Membrane</keyword>
<keyword evidence="2" id="KW-0812">Transmembrane</keyword>
<feature type="domain" description="CDCP1 second and fifth CUB" evidence="6">
    <location>
        <begin position="107"/>
        <end position="205"/>
    </location>
</feature>
<dbReference type="InterPro" id="IPR056269">
    <property type="entry name" value="CUB_CDCP1_2nd_5th"/>
</dbReference>
<dbReference type="OrthoDB" id="8960034at2759"/>
<feature type="domain" description="CDCP1 first CUB" evidence="5">
    <location>
        <begin position="30"/>
        <end position="95"/>
    </location>
</feature>
<keyword evidence="9" id="KW-1185">Reference proteome</keyword>
<dbReference type="InterPro" id="IPR056266">
    <property type="entry name" value="CDCP1_CUB_3rd_6th"/>
</dbReference>